<comment type="caution">
    <text evidence="1">The sequence shown here is derived from an EMBL/GenBank/DDBJ whole genome shotgun (WGS) entry which is preliminary data.</text>
</comment>
<reference evidence="1 2" key="1">
    <citation type="journal article" date="2014" name="Agronomy (Basel)">
        <title>A Draft Genome Sequence for Ensete ventricosum, the Drought-Tolerant Tree Against Hunger.</title>
        <authorList>
            <person name="Harrison J."/>
            <person name="Moore K.A."/>
            <person name="Paszkiewicz K."/>
            <person name="Jones T."/>
            <person name="Grant M."/>
            <person name="Ambacheew D."/>
            <person name="Muzemil S."/>
            <person name="Studholme D.J."/>
        </authorList>
    </citation>
    <scope>NUCLEOTIDE SEQUENCE [LARGE SCALE GENOMIC DNA]</scope>
</reference>
<dbReference type="PANTHER" id="PTHR47076:SF1">
    <property type="entry name" value="NHL DOMAIN PROTEIN"/>
    <property type="match status" value="1"/>
</dbReference>
<dbReference type="Proteomes" id="UP000287651">
    <property type="component" value="Unassembled WGS sequence"/>
</dbReference>
<organism evidence="1 2">
    <name type="scientific">Ensete ventricosum</name>
    <name type="common">Abyssinian banana</name>
    <name type="synonym">Musa ensete</name>
    <dbReference type="NCBI Taxonomy" id="4639"/>
    <lineage>
        <taxon>Eukaryota</taxon>
        <taxon>Viridiplantae</taxon>
        <taxon>Streptophyta</taxon>
        <taxon>Embryophyta</taxon>
        <taxon>Tracheophyta</taxon>
        <taxon>Spermatophyta</taxon>
        <taxon>Magnoliopsida</taxon>
        <taxon>Liliopsida</taxon>
        <taxon>Zingiberales</taxon>
        <taxon>Musaceae</taxon>
        <taxon>Ensete</taxon>
    </lineage>
</organism>
<accession>A0A426ZTW4</accession>
<name>A0A426ZTW4_ENSVE</name>
<evidence type="ECO:0000313" key="1">
    <source>
        <dbReference type="EMBL" id="RRT67370.1"/>
    </source>
</evidence>
<dbReference type="AlphaFoldDB" id="A0A426ZTW4"/>
<gene>
    <name evidence="1" type="ORF">B296_00008672</name>
</gene>
<dbReference type="EMBL" id="AMZH03005068">
    <property type="protein sequence ID" value="RRT67370.1"/>
    <property type="molecule type" value="Genomic_DNA"/>
</dbReference>
<dbReference type="PANTHER" id="PTHR47076">
    <property type="entry name" value="NHL DOMAIN PROTEIN"/>
    <property type="match status" value="1"/>
</dbReference>
<proteinExistence type="predicted"/>
<protein>
    <submittedName>
        <fullName evidence="1">Uncharacterized protein</fullName>
    </submittedName>
</protein>
<sequence length="218" mass="24837">MKEAPQPTVRVSRRRRRRRGEANGYGILLGKTNLALSPPFPFLFLSSPLNRIPNSPDRTESIDLFTPIAIGSSMEAKKIRLEPIVDESFAPRRRRYFDCLWTAWSAPGSSSSSAESWKQIHGVGGQREGRWWSRVFGAALTKVREWSELVARPRWNAFIRHFGRNRHGGGWRAGSARFQYDPLSYALNFDEGHGECPEEEYMGYRDFSTRYAAPPASA</sequence>
<evidence type="ECO:0000313" key="2">
    <source>
        <dbReference type="Proteomes" id="UP000287651"/>
    </source>
</evidence>